<comment type="caution">
    <text evidence="1">The sequence shown here is derived from an EMBL/GenBank/DDBJ whole genome shotgun (WGS) entry which is preliminary data.</text>
</comment>
<name>A0ABP0C6J3_9PEZI</name>
<sequence>MSKYLDYGEILRLSLLSRQFRDEGVEKYLPWQVRHQAVAQVDVKTRRKGQNACYFCFRMKDSNQFQKPNTMASYARVVQRDVYTGQRVIELASETPPGRCGRLQQWWHQSVPAPVLSPLSPVLRVSPTIGMGGLGINVQPFLYGAAIDSAAGIRTTSGHSMEGVGGLASGSYIGSIGSMEYMGNMDYTTSMASMGNVGVPSAAAVGLVVHRPYQLWQPHAPGAEVGQVESFRRYCIQCALQAHLAVPGDLIEPRTGSKLWVCSCRVARSRDDDQRCPRCNRAAVYRNAVLR</sequence>
<evidence type="ECO:0000313" key="2">
    <source>
        <dbReference type="Proteomes" id="UP001642405"/>
    </source>
</evidence>
<dbReference type="EMBL" id="CAWUHB010000037">
    <property type="protein sequence ID" value="CAK7226760.1"/>
    <property type="molecule type" value="Genomic_DNA"/>
</dbReference>
<dbReference type="Proteomes" id="UP001642405">
    <property type="component" value="Unassembled WGS sequence"/>
</dbReference>
<reference evidence="1 2" key="1">
    <citation type="submission" date="2024-01" db="EMBL/GenBank/DDBJ databases">
        <authorList>
            <person name="Allen C."/>
            <person name="Tagirdzhanova G."/>
        </authorList>
    </citation>
    <scope>NUCLEOTIDE SEQUENCE [LARGE SCALE GENOMIC DNA]</scope>
</reference>
<proteinExistence type="predicted"/>
<organism evidence="1 2">
    <name type="scientific">Sporothrix curviconia</name>
    <dbReference type="NCBI Taxonomy" id="1260050"/>
    <lineage>
        <taxon>Eukaryota</taxon>
        <taxon>Fungi</taxon>
        <taxon>Dikarya</taxon>
        <taxon>Ascomycota</taxon>
        <taxon>Pezizomycotina</taxon>
        <taxon>Sordariomycetes</taxon>
        <taxon>Sordariomycetidae</taxon>
        <taxon>Ophiostomatales</taxon>
        <taxon>Ophiostomataceae</taxon>
        <taxon>Sporothrix</taxon>
    </lineage>
</organism>
<accession>A0ABP0C6J3</accession>
<keyword evidence="2" id="KW-1185">Reference proteome</keyword>
<protein>
    <submittedName>
        <fullName evidence="1">Uncharacterized protein</fullName>
    </submittedName>
</protein>
<gene>
    <name evidence="1" type="ORF">SCUCBS95973_006307</name>
</gene>
<evidence type="ECO:0000313" key="1">
    <source>
        <dbReference type="EMBL" id="CAK7226760.1"/>
    </source>
</evidence>